<evidence type="ECO:0008006" key="3">
    <source>
        <dbReference type="Google" id="ProtNLM"/>
    </source>
</evidence>
<sequence>MPLLIGCSQVREANESLQTVSAATRAVNQAEASLTRTEQLRQTRAASGDTISLPYQELRNYLPHKLAGFVRDGAPQGESVSLGGVNYSTCEQYYRKGKQRLKVQLVDYNGASALYAGATAMMAAGFTQEDDEQLMRGCDLGIPNVLGYETLQKKEGRASVALGVGDRFFLSVELDQQQTTHTVRNVAKAIDLQTLARL</sequence>
<reference evidence="2" key="1">
    <citation type="journal article" date="2019" name="Int. J. Syst. Evol. Microbiol.">
        <title>The Global Catalogue of Microorganisms (GCM) 10K type strain sequencing project: providing services to taxonomists for standard genome sequencing and annotation.</title>
        <authorList>
            <consortium name="The Broad Institute Genomics Platform"/>
            <consortium name="The Broad Institute Genome Sequencing Center for Infectious Disease"/>
            <person name="Wu L."/>
            <person name="Ma J."/>
        </authorList>
    </citation>
    <scope>NUCLEOTIDE SEQUENCE [LARGE SCALE GENOMIC DNA]</scope>
    <source>
        <strain evidence="2">JCM 17924</strain>
    </source>
</reference>
<proteinExistence type="predicted"/>
<accession>A0ABP8J035</accession>
<organism evidence="1 2">
    <name type="scientific">Hymenobacter koreensis</name>
    <dbReference type="NCBI Taxonomy" id="1084523"/>
    <lineage>
        <taxon>Bacteria</taxon>
        <taxon>Pseudomonadati</taxon>
        <taxon>Bacteroidota</taxon>
        <taxon>Cytophagia</taxon>
        <taxon>Cytophagales</taxon>
        <taxon>Hymenobacteraceae</taxon>
        <taxon>Hymenobacter</taxon>
    </lineage>
</organism>
<comment type="caution">
    <text evidence="1">The sequence shown here is derived from an EMBL/GenBank/DDBJ whole genome shotgun (WGS) entry which is preliminary data.</text>
</comment>
<dbReference type="EMBL" id="BAABHA010000006">
    <property type="protein sequence ID" value="GAA4382532.1"/>
    <property type="molecule type" value="Genomic_DNA"/>
</dbReference>
<keyword evidence="2" id="KW-1185">Reference proteome</keyword>
<evidence type="ECO:0000313" key="1">
    <source>
        <dbReference type="EMBL" id="GAA4382532.1"/>
    </source>
</evidence>
<name>A0ABP8J035_9BACT</name>
<protein>
    <recommendedName>
        <fullName evidence="3">DUF4251 domain-containing protein</fullName>
    </recommendedName>
</protein>
<evidence type="ECO:0000313" key="2">
    <source>
        <dbReference type="Proteomes" id="UP001500454"/>
    </source>
</evidence>
<dbReference type="Proteomes" id="UP001500454">
    <property type="component" value="Unassembled WGS sequence"/>
</dbReference>
<gene>
    <name evidence="1" type="ORF">GCM10023186_22950</name>
</gene>